<gene>
    <name evidence="8" type="ORF">DFH08DRAFT_943553</name>
</gene>
<feature type="region of interest" description="Disordered" evidence="5">
    <location>
        <begin position="169"/>
        <end position="198"/>
    </location>
</feature>
<protein>
    <recommendedName>
        <fullName evidence="7">CFEM domain-containing protein</fullName>
    </recommendedName>
</protein>
<proteinExistence type="predicted"/>
<dbReference type="PROSITE" id="PS52012">
    <property type="entry name" value="CFEM"/>
    <property type="match status" value="1"/>
</dbReference>
<accession>A0AAD6ZA52</accession>
<name>A0AAD6ZA52_9AGAR</name>
<evidence type="ECO:0000256" key="6">
    <source>
        <dbReference type="SAM" id="Phobius"/>
    </source>
</evidence>
<keyword evidence="6" id="KW-0472">Membrane</keyword>
<evidence type="ECO:0000256" key="1">
    <source>
        <dbReference type="ARBA" id="ARBA00004613"/>
    </source>
</evidence>
<keyword evidence="6" id="KW-0812">Transmembrane</keyword>
<dbReference type="GO" id="GO:0005576">
    <property type="term" value="C:extracellular region"/>
    <property type="evidence" value="ECO:0007669"/>
    <property type="project" value="UniProtKB-SubCell"/>
</dbReference>
<reference evidence="8" key="1">
    <citation type="submission" date="2023-03" db="EMBL/GenBank/DDBJ databases">
        <title>Massive genome expansion in bonnet fungi (Mycena s.s.) driven by repeated elements and novel gene families across ecological guilds.</title>
        <authorList>
            <consortium name="Lawrence Berkeley National Laboratory"/>
            <person name="Harder C.B."/>
            <person name="Miyauchi S."/>
            <person name="Viragh M."/>
            <person name="Kuo A."/>
            <person name="Thoen E."/>
            <person name="Andreopoulos B."/>
            <person name="Lu D."/>
            <person name="Skrede I."/>
            <person name="Drula E."/>
            <person name="Henrissat B."/>
            <person name="Morin E."/>
            <person name="Kohler A."/>
            <person name="Barry K."/>
            <person name="LaButti K."/>
            <person name="Morin E."/>
            <person name="Salamov A."/>
            <person name="Lipzen A."/>
            <person name="Mereny Z."/>
            <person name="Hegedus B."/>
            <person name="Baldrian P."/>
            <person name="Stursova M."/>
            <person name="Weitz H."/>
            <person name="Taylor A."/>
            <person name="Grigoriev I.V."/>
            <person name="Nagy L.G."/>
            <person name="Martin F."/>
            <person name="Kauserud H."/>
        </authorList>
    </citation>
    <scope>NUCLEOTIDE SEQUENCE</scope>
    <source>
        <strain evidence="8">CBHHK002</strain>
    </source>
</reference>
<keyword evidence="4" id="KW-1015">Disulfide bond</keyword>
<evidence type="ECO:0000256" key="3">
    <source>
        <dbReference type="ARBA" id="ARBA00022729"/>
    </source>
</evidence>
<evidence type="ECO:0000256" key="2">
    <source>
        <dbReference type="ARBA" id="ARBA00022525"/>
    </source>
</evidence>
<evidence type="ECO:0000256" key="5">
    <source>
        <dbReference type="SAM" id="MobiDB-lite"/>
    </source>
</evidence>
<keyword evidence="3" id="KW-0732">Signal</keyword>
<comment type="subcellular location">
    <subcellularLocation>
        <location evidence="1">Secreted</location>
    </subcellularLocation>
</comment>
<keyword evidence="9" id="KW-1185">Reference proteome</keyword>
<evidence type="ECO:0000313" key="9">
    <source>
        <dbReference type="Proteomes" id="UP001218218"/>
    </source>
</evidence>
<keyword evidence="2" id="KW-0964">Secreted</keyword>
<dbReference type="Pfam" id="PF05730">
    <property type="entry name" value="CFEM"/>
    <property type="match status" value="1"/>
</dbReference>
<sequence length="336" mass="34073">MITRLSELFQFPPKSIPPPRPFPRNQTKMRFALTAVLALTASAFAQSSQGSSASSASASKSSVSASKSSAISAGESSGSAAGSAAQASATAVLTPCVLGCLTAAANATECGSPANLTCACTNADFQFKSSSCLQAECLASELGAAVGLQQAQCGALSLSATAAPTATAPFTPSNPAADISGAPSQSGSGSPSATPGSASSLFAPNGGKALVFAMGVAIVGGVVGAIVVCENTEKREEGRDGGGGRGMMRALYYAARVQGTQIFVREMTSEDHCCLTIQRESVLALFSGWSALLVDSQRLSNASARDCFLRTRTIERLNSGIRSSQGKTGFIQELDR</sequence>
<keyword evidence="6" id="KW-1133">Transmembrane helix</keyword>
<dbReference type="AlphaFoldDB" id="A0AAD6ZA52"/>
<evidence type="ECO:0000313" key="8">
    <source>
        <dbReference type="EMBL" id="KAJ7312587.1"/>
    </source>
</evidence>
<feature type="transmembrane region" description="Helical" evidence="6">
    <location>
        <begin position="209"/>
        <end position="229"/>
    </location>
</feature>
<evidence type="ECO:0000256" key="4">
    <source>
        <dbReference type="ARBA" id="ARBA00023157"/>
    </source>
</evidence>
<dbReference type="EMBL" id="JARIHO010000071">
    <property type="protein sequence ID" value="KAJ7312587.1"/>
    <property type="molecule type" value="Genomic_DNA"/>
</dbReference>
<feature type="domain" description="CFEM" evidence="7">
    <location>
        <begin position="68"/>
        <end position="178"/>
    </location>
</feature>
<organism evidence="8 9">
    <name type="scientific">Mycena albidolilacea</name>
    <dbReference type="NCBI Taxonomy" id="1033008"/>
    <lineage>
        <taxon>Eukaryota</taxon>
        <taxon>Fungi</taxon>
        <taxon>Dikarya</taxon>
        <taxon>Basidiomycota</taxon>
        <taxon>Agaricomycotina</taxon>
        <taxon>Agaricomycetes</taxon>
        <taxon>Agaricomycetidae</taxon>
        <taxon>Agaricales</taxon>
        <taxon>Marasmiineae</taxon>
        <taxon>Mycenaceae</taxon>
        <taxon>Mycena</taxon>
    </lineage>
</organism>
<evidence type="ECO:0000259" key="7">
    <source>
        <dbReference type="PROSITE" id="PS52012"/>
    </source>
</evidence>
<dbReference type="InterPro" id="IPR008427">
    <property type="entry name" value="Extracellular_membr_CFEM_dom"/>
</dbReference>
<comment type="caution">
    <text evidence="8">The sequence shown here is derived from an EMBL/GenBank/DDBJ whole genome shotgun (WGS) entry which is preliminary data.</text>
</comment>
<dbReference type="Proteomes" id="UP001218218">
    <property type="component" value="Unassembled WGS sequence"/>
</dbReference>